<accession>A0A318T142</accession>
<comment type="caution">
    <text evidence="1">The sequence shown here is derived from an EMBL/GenBank/DDBJ whole genome shotgun (WGS) entry which is preliminary data.</text>
</comment>
<dbReference type="InterPro" id="IPR011660">
    <property type="entry name" value="VapB-like"/>
</dbReference>
<dbReference type="EMBL" id="QJTF01000013">
    <property type="protein sequence ID" value="PYE87406.1"/>
    <property type="molecule type" value="Genomic_DNA"/>
</dbReference>
<protein>
    <submittedName>
        <fullName evidence="1">Putative transcription factor</fullName>
    </submittedName>
</protein>
<dbReference type="AlphaFoldDB" id="A0A318T142"/>
<evidence type="ECO:0000313" key="1">
    <source>
        <dbReference type="EMBL" id="PYE87406.1"/>
    </source>
</evidence>
<sequence length="56" mass="6537">MFPDSKKPETTAPSTPEQERLLDELREMRERWAQLPILDDRSADEIIGYDEHGIPI</sequence>
<dbReference type="Proteomes" id="UP000247454">
    <property type="component" value="Unassembled WGS sequence"/>
</dbReference>
<dbReference type="RefSeq" id="WP_181418403.1">
    <property type="nucleotide sequence ID" value="NZ_QJTF01000013.1"/>
</dbReference>
<gene>
    <name evidence="1" type="ORF">C7477_11327</name>
</gene>
<organism evidence="1 2">
    <name type="scientific">Phyllobacterium leguminum</name>
    <dbReference type="NCBI Taxonomy" id="314237"/>
    <lineage>
        <taxon>Bacteria</taxon>
        <taxon>Pseudomonadati</taxon>
        <taxon>Pseudomonadota</taxon>
        <taxon>Alphaproteobacteria</taxon>
        <taxon>Hyphomicrobiales</taxon>
        <taxon>Phyllobacteriaceae</taxon>
        <taxon>Phyllobacterium</taxon>
    </lineage>
</organism>
<name>A0A318T142_9HYPH</name>
<reference evidence="1 2" key="1">
    <citation type="submission" date="2018-06" db="EMBL/GenBank/DDBJ databases">
        <title>Genomic Encyclopedia of Type Strains, Phase III (KMG-III): the genomes of soil and plant-associated and newly described type strains.</title>
        <authorList>
            <person name="Whitman W."/>
        </authorList>
    </citation>
    <scope>NUCLEOTIDE SEQUENCE [LARGE SCALE GENOMIC DNA]</scope>
    <source>
        <strain evidence="1 2">ORS 1419</strain>
    </source>
</reference>
<proteinExistence type="predicted"/>
<keyword evidence="2" id="KW-1185">Reference proteome</keyword>
<evidence type="ECO:0000313" key="2">
    <source>
        <dbReference type="Proteomes" id="UP000247454"/>
    </source>
</evidence>
<dbReference type="Pfam" id="PF07704">
    <property type="entry name" value="PSK_trans_fac"/>
    <property type="match status" value="1"/>
</dbReference>